<accession>A0A9D4R2S4</accession>
<dbReference type="AlphaFoldDB" id="A0A9D4R2S4"/>
<reference evidence="1" key="2">
    <citation type="submission" date="2020-11" db="EMBL/GenBank/DDBJ databases">
        <authorList>
            <person name="McCartney M.A."/>
            <person name="Auch B."/>
            <person name="Kono T."/>
            <person name="Mallez S."/>
            <person name="Becker A."/>
            <person name="Gohl D.M."/>
            <person name="Silverstein K.A.T."/>
            <person name="Koren S."/>
            <person name="Bechman K.B."/>
            <person name="Herman A."/>
            <person name="Abrahante J.E."/>
            <person name="Garbe J."/>
        </authorList>
    </citation>
    <scope>NUCLEOTIDE SEQUENCE</scope>
    <source>
        <strain evidence="1">Duluth1</strain>
        <tissue evidence="1">Whole animal</tissue>
    </source>
</reference>
<evidence type="ECO:0000313" key="2">
    <source>
        <dbReference type="Proteomes" id="UP000828390"/>
    </source>
</evidence>
<protein>
    <submittedName>
        <fullName evidence="1">Uncharacterized protein</fullName>
    </submittedName>
</protein>
<comment type="caution">
    <text evidence="1">The sequence shown here is derived from an EMBL/GenBank/DDBJ whole genome shotgun (WGS) entry which is preliminary data.</text>
</comment>
<keyword evidence="2" id="KW-1185">Reference proteome</keyword>
<gene>
    <name evidence="1" type="ORF">DPMN_093670</name>
</gene>
<organism evidence="1 2">
    <name type="scientific">Dreissena polymorpha</name>
    <name type="common">Zebra mussel</name>
    <name type="synonym">Mytilus polymorpha</name>
    <dbReference type="NCBI Taxonomy" id="45954"/>
    <lineage>
        <taxon>Eukaryota</taxon>
        <taxon>Metazoa</taxon>
        <taxon>Spiralia</taxon>
        <taxon>Lophotrochozoa</taxon>
        <taxon>Mollusca</taxon>
        <taxon>Bivalvia</taxon>
        <taxon>Autobranchia</taxon>
        <taxon>Heteroconchia</taxon>
        <taxon>Euheterodonta</taxon>
        <taxon>Imparidentia</taxon>
        <taxon>Neoheterodontei</taxon>
        <taxon>Myida</taxon>
        <taxon>Dreissenoidea</taxon>
        <taxon>Dreissenidae</taxon>
        <taxon>Dreissena</taxon>
    </lineage>
</organism>
<dbReference type="Proteomes" id="UP000828390">
    <property type="component" value="Unassembled WGS sequence"/>
</dbReference>
<evidence type="ECO:0000313" key="1">
    <source>
        <dbReference type="EMBL" id="KAH3851190.1"/>
    </source>
</evidence>
<proteinExistence type="predicted"/>
<dbReference type="EMBL" id="JAIWYP010000003">
    <property type="protein sequence ID" value="KAH3851190.1"/>
    <property type="molecule type" value="Genomic_DNA"/>
</dbReference>
<name>A0A9D4R2S4_DREPO</name>
<reference evidence="1" key="1">
    <citation type="journal article" date="2019" name="bioRxiv">
        <title>The Genome of the Zebra Mussel, Dreissena polymorpha: A Resource for Invasive Species Research.</title>
        <authorList>
            <person name="McCartney M.A."/>
            <person name="Auch B."/>
            <person name="Kono T."/>
            <person name="Mallez S."/>
            <person name="Zhang Y."/>
            <person name="Obille A."/>
            <person name="Becker A."/>
            <person name="Abrahante J.E."/>
            <person name="Garbe J."/>
            <person name="Badalamenti J.P."/>
            <person name="Herman A."/>
            <person name="Mangelson H."/>
            <person name="Liachko I."/>
            <person name="Sullivan S."/>
            <person name="Sone E.D."/>
            <person name="Koren S."/>
            <person name="Silverstein K.A.T."/>
            <person name="Beckman K.B."/>
            <person name="Gohl D.M."/>
        </authorList>
    </citation>
    <scope>NUCLEOTIDE SEQUENCE</scope>
    <source>
        <strain evidence="1">Duluth1</strain>
        <tissue evidence="1">Whole animal</tissue>
    </source>
</reference>
<sequence length="118" mass="13674">MSSKQEIDELVFKRHELFEADVKPMVSVEALSKRMGGLPNVSNSMYKGPAVGELFKSLRLSYYVCGRTSQDYKQLLERFSSACQKVPQDTPKYNDFEHLPYDLKYDIQQIIPSFQKQL</sequence>